<dbReference type="Pfam" id="PF01041">
    <property type="entry name" value="DegT_DnrJ_EryC1"/>
    <property type="match status" value="1"/>
</dbReference>
<protein>
    <submittedName>
        <fullName evidence="1">Aminotransferase, DegT/DnrJ/EryC1/StrS family protein</fullName>
    </submittedName>
</protein>
<proteinExistence type="predicted"/>
<organism evidence="1 2">
    <name type="scientific">Bathycoccus prasinos</name>
    <dbReference type="NCBI Taxonomy" id="41875"/>
    <lineage>
        <taxon>Eukaryota</taxon>
        <taxon>Viridiplantae</taxon>
        <taxon>Chlorophyta</taxon>
        <taxon>Mamiellophyceae</taxon>
        <taxon>Mamiellales</taxon>
        <taxon>Bathycoccaceae</taxon>
        <taxon>Bathycoccus</taxon>
    </lineage>
</organism>
<dbReference type="AlphaFoldDB" id="K8ECV9"/>
<dbReference type="PANTHER" id="PTHR30244:SF34">
    <property type="entry name" value="DTDP-4-AMINO-4,6-DIDEOXYGALACTOSE TRANSAMINASE"/>
    <property type="match status" value="1"/>
</dbReference>
<dbReference type="RefSeq" id="XP_007514377.1">
    <property type="nucleotide sequence ID" value="XM_007514315.1"/>
</dbReference>
<evidence type="ECO:0000313" key="1">
    <source>
        <dbReference type="EMBL" id="CCO15814.1"/>
    </source>
</evidence>
<dbReference type="GO" id="GO:0030170">
    <property type="term" value="F:pyridoxal phosphate binding"/>
    <property type="evidence" value="ECO:0007669"/>
    <property type="project" value="TreeGrafter"/>
</dbReference>
<dbReference type="InterPro" id="IPR015421">
    <property type="entry name" value="PyrdxlP-dep_Trfase_major"/>
</dbReference>
<dbReference type="GeneID" id="19016803"/>
<dbReference type="EMBL" id="FO082276">
    <property type="protein sequence ID" value="CCO15814.1"/>
    <property type="molecule type" value="Genomic_DNA"/>
</dbReference>
<keyword evidence="1" id="KW-0808">Transferase</keyword>
<dbReference type="GO" id="GO:0008483">
    <property type="term" value="F:transaminase activity"/>
    <property type="evidence" value="ECO:0007669"/>
    <property type="project" value="UniProtKB-KW"/>
</dbReference>
<keyword evidence="2" id="KW-1185">Reference proteome</keyword>
<evidence type="ECO:0000313" key="2">
    <source>
        <dbReference type="Proteomes" id="UP000198341"/>
    </source>
</evidence>
<keyword evidence="1" id="KW-0032">Aminotransferase</keyword>
<dbReference type="Proteomes" id="UP000198341">
    <property type="component" value="Chromosome 3"/>
</dbReference>
<dbReference type="InterPro" id="IPR000653">
    <property type="entry name" value="DegT/StrS_aminotransferase"/>
</dbReference>
<dbReference type="SUPFAM" id="SSF53383">
    <property type="entry name" value="PLP-dependent transferases"/>
    <property type="match status" value="1"/>
</dbReference>
<dbReference type="PANTHER" id="PTHR30244">
    <property type="entry name" value="TRANSAMINASE"/>
    <property type="match status" value="1"/>
</dbReference>
<dbReference type="OrthoDB" id="422066at2759"/>
<gene>
    <name evidence="1" type="ORF">Bathy03g02660</name>
</gene>
<dbReference type="KEGG" id="bpg:Bathy03g02660"/>
<sequence length="511" mass="56911">MSFASSHLYGRFLKYKVKQRCSFSDDVKTTLRRKVVNNVAAAATTTTTDRDDGIIGIRRQRRRGGLIATKYALAENGVLDGSDELSVNTNPNQWTSIESGTVQKAGFVKPEKFTKDFSKPMSIPTEGIEAAIRVMESGRVFRYCATSAETSEVAQAEDQFAEMVGQKYAIGVNSCSSAIFIAMLATGVEQGDKVLTNGFTFTALPSCILRIGCEPVLVECTENFTMDLDDLDKKAGESGAKVLLMSHMRGKVCDMDKVVAICEKHGMKLIEDCAHGCGVRYKGRQLGYHGVVTAYSTQSDKVINSGEGGFITTDDDDIAARCLYMSGCYERRYSKHARMPPQELCEKYMLTMPNLSSRMNEVTAAMMRPLIANLYSERLPRYMERWLLITSVIDLMAGEYVSVPTSGPNVEDVGDHLNFTLKNVTEEENAKFREITTELGVNLGWFTSSVNARFHKNWEKYGTPKYDLPQTDKVLEYSYDMKMPPDFETEDFQHIGHVISYAVNKAKGLCA</sequence>
<reference evidence="1 2" key="1">
    <citation type="submission" date="2011-10" db="EMBL/GenBank/DDBJ databases">
        <authorList>
            <person name="Genoscope - CEA"/>
        </authorList>
    </citation>
    <scope>NUCLEOTIDE SEQUENCE [LARGE SCALE GENOMIC DNA]</scope>
    <source>
        <strain evidence="1 2">RCC 1105</strain>
    </source>
</reference>
<dbReference type="Gene3D" id="3.40.640.10">
    <property type="entry name" value="Type I PLP-dependent aspartate aminotransferase-like (Major domain)"/>
    <property type="match status" value="1"/>
</dbReference>
<dbReference type="InterPro" id="IPR015424">
    <property type="entry name" value="PyrdxlP-dep_Trfase"/>
</dbReference>
<dbReference type="eggNOG" id="ENOG502QQV8">
    <property type="taxonomic scope" value="Eukaryota"/>
</dbReference>
<name>K8ECV9_9CHLO</name>
<accession>K8ECV9</accession>
<dbReference type="GO" id="GO:0000271">
    <property type="term" value="P:polysaccharide biosynthetic process"/>
    <property type="evidence" value="ECO:0007669"/>
    <property type="project" value="TreeGrafter"/>
</dbReference>